<dbReference type="EMBL" id="KN840489">
    <property type="protein sequence ID" value="KIP07850.1"/>
    <property type="molecule type" value="Genomic_DNA"/>
</dbReference>
<feature type="compositionally biased region" description="Polar residues" evidence="1">
    <location>
        <begin position="1"/>
        <end position="13"/>
    </location>
</feature>
<feature type="region of interest" description="Disordered" evidence="1">
    <location>
        <begin position="1"/>
        <end position="90"/>
    </location>
</feature>
<dbReference type="Proteomes" id="UP000053257">
    <property type="component" value="Unassembled WGS sequence"/>
</dbReference>
<accession>A0A0C3SBD7</accession>
<dbReference type="HOGENOM" id="CLU_622733_0_0_1"/>
<feature type="compositionally biased region" description="Basic and acidic residues" evidence="1">
    <location>
        <begin position="35"/>
        <end position="45"/>
    </location>
</feature>
<feature type="region of interest" description="Disordered" evidence="1">
    <location>
        <begin position="142"/>
        <end position="179"/>
    </location>
</feature>
<protein>
    <submittedName>
        <fullName evidence="2">Uncharacterized protein</fullName>
    </submittedName>
</protein>
<feature type="compositionally biased region" description="Basic and acidic residues" evidence="1">
    <location>
        <begin position="55"/>
        <end position="74"/>
    </location>
</feature>
<keyword evidence="3" id="KW-1185">Reference proteome</keyword>
<feature type="compositionally biased region" description="Basic and acidic residues" evidence="1">
    <location>
        <begin position="142"/>
        <end position="152"/>
    </location>
</feature>
<evidence type="ECO:0000313" key="2">
    <source>
        <dbReference type="EMBL" id="KIP07850.1"/>
    </source>
</evidence>
<gene>
    <name evidence="2" type="ORF">PHLGIDRAFT_35238</name>
</gene>
<dbReference type="AlphaFoldDB" id="A0A0C3SBD7"/>
<organism evidence="2 3">
    <name type="scientific">Phlebiopsis gigantea (strain 11061_1 CR5-6)</name>
    <name type="common">White-rot fungus</name>
    <name type="synonym">Peniophora gigantea</name>
    <dbReference type="NCBI Taxonomy" id="745531"/>
    <lineage>
        <taxon>Eukaryota</taxon>
        <taxon>Fungi</taxon>
        <taxon>Dikarya</taxon>
        <taxon>Basidiomycota</taxon>
        <taxon>Agaricomycotina</taxon>
        <taxon>Agaricomycetes</taxon>
        <taxon>Polyporales</taxon>
        <taxon>Phanerochaetaceae</taxon>
        <taxon>Phlebiopsis</taxon>
    </lineage>
</organism>
<feature type="compositionally biased region" description="Pro residues" evidence="1">
    <location>
        <begin position="303"/>
        <end position="312"/>
    </location>
</feature>
<proteinExistence type="predicted"/>
<feature type="compositionally biased region" description="Basic and acidic residues" evidence="1">
    <location>
        <begin position="233"/>
        <end position="260"/>
    </location>
</feature>
<reference evidence="2 3" key="1">
    <citation type="journal article" date="2014" name="PLoS Genet.">
        <title>Analysis of the Phlebiopsis gigantea genome, transcriptome and secretome provides insight into its pioneer colonization strategies of wood.</title>
        <authorList>
            <person name="Hori C."/>
            <person name="Ishida T."/>
            <person name="Igarashi K."/>
            <person name="Samejima M."/>
            <person name="Suzuki H."/>
            <person name="Master E."/>
            <person name="Ferreira P."/>
            <person name="Ruiz-Duenas F.J."/>
            <person name="Held B."/>
            <person name="Canessa P."/>
            <person name="Larrondo L.F."/>
            <person name="Schmoll M."/>
            <person name="Druzhinina I.S."/>
            <person name="Kubicek C.P."/>
            <person name="Gaskell J.A."/>
            <person name="Kersten P."/>
            <person name="St John F."/>
            <person name="Glasner J."/>
            <person name="Sabat G."/>
            <person name="Splinter BonDurant S."/>
            <person name="Syed K."/>
            <person name="Yadav J."/>
            <person name="Mgbeahuruike A.C."/>
            <person name="Kovalchuk A."/>
            <person name="Asiegbu F.O."/>
            <person name="Lackner G."/>
            <person name="Hoffmeister D."/>
            <person name="Rencoret J."/>
            <person name="Gutierrez A."/>
            <person name="Sun H."/>
            <person name="Lindquist E."/>
            <person name="Barry K."/>
            <person name="Riley R."/>
            <person name="Grigoriev I.V."/>
            <person name="Henrissat B."/>
            <person name="Kues U."/>
            <person name="Berka R.M."/>
            <person name="Martinez A.T."/>
            <person name="Covert S.F."/>
            <person name="Blanchette R.A."/>
            <person name="Cullen D."/>
        </authorList>
    </citation>
    <scope>NUCLEOTIDE SEQUENCE [LARGE SCALE GENOMIC DNA]</scope>
    <source>
        <strain evidence="2 3">11061_1 CR5-6</strain>
    </source>
</reference>
<feature type="region of interest" description="Disordered" evidence="1">
    <location>
        <begin position="233"/>
        <end position="440"/>
    </location>
</feature>
<sequence>MVVNHKTSVSEQDVLSPRKNPAKDLDAAESSQMALERETSERDEVLPCAATPAPREGDATDQEGERFPEDKKGMEPALHPQPWASIDPRDGSAITIVKSVDNQDGKFKSLEVICAEAVAKYKTCTTYTYETKDERSMGIFFSDEREASDPKPHPATRLPSLPPRPITPAQPDASPDDLAATDMRRGQALAVIYDTIQEGEWTKELKRAFKAIGLALGVDAYAAYPETFERPSARTRNEVAKGKADIHSGDIEGPVADKEVPAPAPPTEKARGKKRARNDGEADVAELEESSQGRRVRRKKDTAPPPAPPPTVPSTTPELYTAAPKPTPAVLEPSTAAPDPPTAQPGAGQITHEQAEPEPTGIRRSTRRKKPVEKAVKPLARATAPPPTKQRGKQAEAAVEQQPQQPPPQRRRVERERPVLMSKKRPGAPFERTVYYSDGE</sequence>
<evidence type="ECO:0000313" key="3">
    <source>
        <dbReference type="Proteomes" id="UP000053257"/>
    </source>
</evidence>
<evidence type="ECO:0000256" key="1">
    <source>
        <dbReference type="SAM" id="MobiDB-lite"/>
    </source>
</evidence>
<name>A0A0C3SBD7_PHLG1</name>